<dbReference type="SUPFAM" id="SSF50475">
    <property type="entry name" value="FMN-binding split barrel"/>
    <property type="match status" value="1"/>
</dbReference>
<accession>A0ABZ0RQY9</accession>
<dbReference type="Proteomes" id="UP001324993">
    <property type="component" value="Chromosome"/>
</dbReference>
<dbReference type="Gene3D" id="3.20.180.10">
    <property type="entry name" value="PNP-oxidase-like"/>
    <property type="match status" value="1"/>
</dbReference>
<dbReference type="PANTHER" id="PTHR37783">
    <property type="entry name" value="MEMBRANE PROTEIN, PUTATIVE (AFU_ORTHOLOGUE AFUA_1G04315)-RELATED"/>
    <property type="match status" value="1"/>
</dbReference>
<feature type="domain" description="DUF2470" evidence="1">
    <location>
        <begin position="14"/>
        <end position="88"/>
    </location>
</feature>
<evidence type="ECO:0000313" key="3">
    <source>
        <dbReference type="Proteomes" id="UP001324993"/>
    </source>
</evidence>
<protein>
    <submittedName>
        <fullName evidence="2">DUF2470 domain-containing protein</fullName>
    </submittedName>
</protein>
<dbReference type="PANTHER" id="PTHR37783:SF1">
    <property type="entry name" value="MEMBRANE PROTEIN, PUTATIVE (AFU_ORTHOLOGUE AFUA_1G04315)-RELATED"/>
    <property type="match status" value="1"/>
</dbReference>
<keyword evidence="3" id="KW-1185">Reference proteome</keyword>
<dbReference type="InterPro" id="IPR019595">
    <property type="entry name" value="DUF2470"/>
</dbReference>
<evidence type="ECO:0000313" key="2">
    <source>
        <dbReference type="EMBL" id="WPJ97573.1"/>
    </source>
</evidence>
<proteinExistence type="predicted"/>
<reference evidence="2 3" key="1">
    <citation type="submission" date="2023-11" db="EMBL/GenBank/DDBJ databases">
        <title>Coraliomargarita sp. nov., isolated from marine algae.</title>
        <authorList>
            <person name="Lee J.K."/>
            <person name="Baek J.H."/>
            <person name="Kim J.M."/>
            <person name="Choi D.G."/>
            <person name="Jeon C.O."/>
        </authorList>
    </citation>
    <scope>NUCLEOTIDE SEQUENCE [LARGE SCALE GENOMIC DNA]</scope>
    <source>
        <strain evidence="2 3">J2-16</strain>
    </source>
</reference>
<dbReference type="Pfam" id="PF10615">
    <property type="entry name" value="DUF2470"/>
    <property type="match status" value="1"/>
</dbReference>
<dbReference type="RefSeq" id="WP_319834413.1">
    <property type="nucleotide sequence ID" value="NZ_CP138858.1"/>
</dbReference>
<dbReference type="InterPro" id="IPR037119">
    <property type="entry name" value="Haem_oxidase_HugZ-like_sf"/>
</dbReference>
<dbReference type="EMBL" id="CP138858">
    <property type="protein sequence ID" value="WPJ97573.1"/>
    <property type="molecule type" value="Genomic_DNA"/>
</dbReference>
<sequence>MSTPESPLSSQDIARIISHMNEDHADSVLAYAQYFGRLTEASEAQILALDTLTLTIQAKVAQKVRQIKIPFHHPLESAHDAHISMVQMSKAAKRALANEESH</sequence>
<organism evidence="2 3">
    <name type="scientific">Coraliomargarita algicola</name>
    <dbReference type="NCBI Taxonomy" id="3092156"/>
    <lineage>
        <taxon>Bacteria</taxon>
        <taxon>Pseudomonadati</taxon>
        <taxon>Verrucomicrobiota</taxon>
        <taxon>Opitutia</taxon>
        <taxon>Puniceicoccales</taxon>
        <taxon>Coraliomargaritaceae</taxon>
        <taxon>Coraliomargarita</taxon>
    </lineage>
</organism>
<evidence type="ECO:0000259" key="1">
    <source>
        <dbReference type="Pfam" id="PF10615"/>
    </source>
</evidence>
<gene>
    <name evidence="2" type="ORF">SH580_07605</name>
</gene>
<name>A0ABZ0RQY9_9BACT</name>